<dbReference type="PANTHER" id="PTHR43544">
    <property type="entry name" value="SHORT-CHAIN DEHYDROGENASE/REDUCTASE"/>
    <property type="match status" value="1"/>
</dbReference>
<dbReference type="Proteomes" id="UP000248961">
    <property type="component" value="Unassembled WGS sequence"/>
</dbReference>
<keyword evidence="3" id="KW-1185">Reference proteome</keyword>
<dbReference type="Gene3D" id="3.40.50.720">
    <property type="entry name" value="NAD(P)-binding Rossmann-like Domain"/>
    <property type="match status" value="1"/>
</dbReference>
<dbReference type="OrthoDB" id="5296at2759"/>
<sequence length="278" mass="30823">MLPSTNGFALVAPASKGLGFAFAQQLLSHTRLPVIATARRNCEGVRDRLLEAVKDDSGSMKERLRVLRVDVTDEAMIHAMTSYIRREYPEAALRIAITVPGILHVEKSPQQIDAASALDSFRVNALGPMLLMKHLAPFLPTKSSKPFPVNSQSQGGESHVWNLPSHAIYAMMAARVGSISDNATGGWYSYRASKASVFQLAKTFDLYLRTRSNERALAVAMHPGTVQTDFTKDYWDGRKMLHPFDSANRLLQFLFAMSPANSDGRGRCWDWKGEEVLP</sequence>
<dbReference type="GO" id="GO:0016491">
    <property type="term" value="F:oxidoreductase activity"/>
    <property type="evidence" value="ECO:0007669"/>
    <property type="project" value="TreeGrafter"/>
</dbReference>
<dbReference type="InterPro" id="IPR036291">
    <property type="entry name" value="NAD(P)-bd_dom_sf"/>
</dbReference>
<dbReference type="InterPro" id="IPR002347">
    <property type="entry name" value="SDR_fam"/>
</dbReference>
<dbReference type="PRINTS" id="PR00081">
    <property type="entry name" value="GDHRDH"/>
</dbReference>
<evidence type="ECO:0000313" key="3">
    <source>
        <dbReference type="Proteomes" id="UP000248961"/>
    </source>
</evidence>
<dbReference type="InterPro" id="IPR051468">
    <property type="entry name" value="Fungal_SecMetab_SDRs"/>
</dbReference>
<evidence type="ECO:0000313" key="2">
    <source>
        <dbReference type="EMBL" id="RAL15651.1"/>
    </source>
</evidence>
<dbReference type="SUPFAM" id="SSF51735">
    <property type="entry name" value="NAD(P)-binding Rossmann-fold domains"/>
    <property type="match status" value="1"/>
</dbReference>
<dbReference type="RefSeq" id="XP_025554805.1">
    <property type="nucleotide sequence ID" value="XM_025698130.1"/>
</dbReference>
<reference evidence="2 3" key="1">
    <citation type="submission" date="2018-02" db="EMBL/GenBank/DDBJ databases">
        <title>The genomes of Aspergillus section Nigri reveals drivers in fungal speciation.</title>
        <authorList>
            <consortium name="DOE Joint Genome Institute"/>
            <person name="Vesth T.C."/>
            <person name="Nybo J."/>
            <person name="Theobald S."/>
            <person name="Brandl J."/>
            <person name="Frisvad J.C."/>
            <person name="Nielsen K.F."/>
            <person name="Lyhne E.K."/>
            <person name="Kogle M.E."/>
            <person name="Kuo A."/>
            <person name="Riley R."/>
            <person name="Clum A."/>
            <person name="Nolan M."/>
            <person name="Lipzen A."/>
            <person name="Salamov A."/>
            <person name="Henrissat B."/>
            <person name="Wiebenga A."/>
            <person name="De vries R.P."/>
            <person name="Grigoriev I.V."/>
            <person name="Mortensen U.H."/>
            <person name="Andersen M.R."/>
            <person name="Baker S.E."/>
        </authorList>
    </citation>
    <scope>NUCLEOTIDE SEQUENCE [LARGE SCALE GENOMIC DNA]</scope>
    <source>
        <strain evidence="2 3">CBS 101889</strain>
    </source>
</reference>
<gene>
    <name evidence="2" type="ORF">BO97DRAFT_441030</name>
</gene>
<dbReference type="EMBL" id="KZ824271">
    <property type="protein sequence ID" value="RAL15651.1"/>
    <property type="molecule type" value="Genomic_DNA"/>
</dbReference>
<dbReference type="GO" id="GO:0005737">
    <property type="term" value="C:cytoplasm"/>
    <property type="evidence" value="ECO:0007669"/>
    <property type="project" value="TreeGrafter"/>
</dbReference>
<dbReference type="PANTHER" id="PTHR43544:SF12">
    <property type="entry name" value="NAD(P)-BINDING ROSSMANN-FOLD SUPERFAMILY PROTEIN"/>
    <property type="match status" value="1"/>
</dbReference>
<accession>A0A395I607</accession>
<name>A0A395I607_ASPHC</name>
<dbReference type="VEuPathDB" id="FungiDB:BO97DRAFT_441030"/>
<proteinExistence type="inferred from homology"/>
<dbReference type="Pfam" id="PF00106">
    <property type="entry name" value="adh_short"/>
    <property type="match status" value="1"/>
</dbReference>
<dbReference type="GeneID" id="37202419"/>
<evidence type="ECO:0000256" key="1">
    <source>
        <dbReference type="ARBA" id="ARBA00006484"/>
    </source>
</evidence>
<comment type="similarity">
    <text evidence="1">Belongs to the short-chain dehydrogenases/reductases (SDR) family.</text>
</comment>
<dbReference type="AlphaFoldDB" id="A0A395I607"/>
<organism evidence="2 3">
    <name type="scientific">Aspergillus homomorphus (strain CBS 101889)</name>
    <dbReference type="NCBI Taxonomy" id="1450537"/>
    <lineage>
        <taxon>Eukaryota</taxon>
        <taxon>Fungi</taxon>
        <taxon>Dikarya</taxon>
        <taxon>Ascomycota</taxon>
        <taxon>Pezizomycotina</taxon>
        <taxon>Eurotiomycetes</taxon>
        <taxon>Eurotiomycetidae</taxon>
        <taxon>Eurotiales</taxon>
        <taxon>Aspergillaceae</taxon>
        <taxon>Aspergillus</taxon>
        <taxon>Aspergillus subgen. Circumdati</taxon>
    </lineage>
</organism>
<protein>
    <submittedName>
        <fullName evidence="2">Short-chain dehydrogenase/reductase</fullName>
    </submittedName>
</protein>